<dbReference type="PROSITE" id="PS51012">
    <property type="entry name" value="ABC_TM2"/>
    <property type="match status" value="1"/>
</dbReference>
<evidence type="ECO:0000256" key="7">
    <source>
        <dbReference type="SAM" id="Phobius"/>
    </source>
</evidence>
<dbReference type="GO" id="GO:0016887">
    <property type="term" value="F:ATP hydrolysis activity"/>
    <property type="evidence" value="ECO:0007669"/>
    <property type="project" value="InterPro"/>
</dbReference>
<dbReference type="PANTHER" id="PTHR43038">
    <property type="entry name" value="ATP-BINDING CASSETTE, SUB-FAMILY H, MEMBER 1"/>
    <property type="match status" value="1"/>
</dbReference>
<dbReference type="InterPro" id="IPR047817">
    <property type="entry name" value="ABC2_TM_bact-type"/>
</dbReference>
<feature type="domain" description="ABC transporter" evidence="8">
    <location>
        <begin position="9"/>
        <end position="244"/>
    </location>
</feature>
<dbReference type="SMART" id="SM00382">
    <property type="entry name" value="AAA"/>
    <property type="match status" value="2"/>
</dbReference>
<sequence>MTALNDSVASLGGVTHRYGKTAALEEVSVEIPAGGMVGVIGPDGVGKSTLLGLIAGVRHLQSGTVEALGGSMGDRQHRNAVCERIAYMPQGLGRNLYPTLSVFENVDFFGRLYGQSAAERSARIAELLKSTGLAPFAERPAGKLSGGMKQKLALCCALIHDPDLLILDEPTTGVDPLSRQQFWELIERIRARRPEMSVITATAYMSEAERFERLIAMDAGRILAVGTPDALKSETDTETLEAAFIALLPEEDRQGHRAVILPPRTAQTGPPAIEAEGLTMRFGDFTAVDHVSFRIEPGEIFGFLGSNGCGKTTTMKMLTGLLTASEGEARLMGKPIGTDAMATRRRVGYMSQSFSLYAELSVRRNLVLHADLFHLPRARRAARVEELIERFDLRAVAEATPESLPLGVRQRLQLAVAVLHEPELLILDEPTSGVDPVARDAFWALLIELSRQDGVTIFISTHFMNEAERCDRISLMHAGRVLAQGAPDELRRQRGAATLEEAFIAYLQEAGADDGAPTQSLELPAMGAARRQATRWLSPARVWAFARREAMEILRDPIRLVFALFGPIVLMLAMGYGITFDVENLSYAALDQDQSRESRMFLDAMASSRYFDEQPPIDDFAELDRRMKAGEISLAVVIPPEYGRDLLADRTPQIGAWLDGSNTTRAETGRGYLQGVLYAHLEDLSMRESGEIPSYYPATVTPRFRYNQAFRSQYAIPPGVLMMLLIMIPAMLTALSVVREKEMGSILNLYAAPVHKIEFLLGKQLPYIGVAMVSFASLVVLMLMVFGLGMPGSFLALVVGALFFTTAATAFGLVVSTFVRSQIAAIFATAIIVMIPTVNFSGMMYPVSTLEGGAALIGQAFPALYFQQISAGVFNKGLDFSGLYPHHLVLVGFCLLFWGIATALLRKQEA</sequence>
<keyword evidence="3" id="KW-0547">Nucleotide-binding</keyword>
<dbReference type="Proteomes" id="UP000184346">
    <property type="component" value="Unassembled WGS sequence"/>
</dbReference>
<dbReference type="GO" id="GO:0140359">
    <property type="term" value="F:ABC-type transporter activity"/>
    <property type="evidence" value="ECO:0007669"/>
    <property type="project" value="InterPro"/>
</dbReference>
<reference evidence="10 11" key="1">
    <citation type="submission" date="2016-11" db="EMBL/GenBank/DDBJ databases">
        <authorList>
            <person name="Jaros S."/>
            <person name="Januszkiewicz K."/>
            <person name="Wedrychowicz H."/>
        </authorList>
    </citation>
    <scope>NUCLEOTIDE SEQUENCE [LARGE SCALE GENOMIC DNA]</scope>
    <source>
        <strain evidence="10 11">DSM 19980</strain>
    </source>
</reference>
<organism evidence="10 11">
    <name type="scientific">Modicisalibacter ilicicola DSM 19980</name>
    <dbReference type="NCBI Taxonomy" id="1121942"/>
    <lineage>
        <taxon>Bacteria</taxon>
        <taxon>Pseudomonadati</taxon>
        <taxon>Pseudomonadota</taxon>
        <taxon>Gammaproteobacteria</taxon>
        <taxon>Oceanospirillales</taxon>
        <taxon>Halomonadaceae</taxon>
        <taxon>Modicisalibacter</taxon>
    </lineage>
</organism>
<dbReference type="InterPro" id="IPR027417">
    <property type="entry name" value="P-loop_NTPase"/>
</dbReference>
<evidence type="ECO:0000256" key="5">
    <source>
        <dbReference type="ARBA" id="ARBA00022989"/>
    </source>
</evidence>
<dbReference type="InterPro" id="IPR013525">
    <property type="entry name" value="ABC2_TM"/>
</dbReference>
<evidence type="ECO:0000256" key="2">
    <source>
        <dbReference type="ARBA" id="ARBA00022692"/>
    </source>
</evidence>
<name>A0A1M4ZRK5_9GAMM</name>
<dbReference type="PANTHER" id="PTHR43038:SF4">
    <property type="entry name" value="RIBOSOME-ASSOCIATED ATPASE"/>
    <property type="match status" value="1"/>
</dbReference>
<evidence type="ECO:0000313" key="10">
    <source>
        <dbReference type="EMBL" id="SHF20720.1"/>
    </source>
</evidence>
<feature type="transmembrane region" description="Helical" evidence="7">
    <location>
        <begin position="823"/>
        <end position="845"/>
    </location>
</feature>
<feature type="transmembrane region" description="Helical" evidence="7">
    <location>
        <begin position="765"/>
        <end position="788"/>
    </location>
</feature>
<dbReference type="Pfam" id="PF12698">
    <property type="entry name" value="ABC2_membrane_3"/>
    <property type="match status" value="1"/>
</dbReference>
<accession>A0A1M4ZRK5</accession>
<evidence type="ECO:0000256" key="6">
    <source>
        <dbReference type="ARBA" id="ARBA00023136"/>
    </source>
</evidence>
<evidence type="ECO:0000256" key="4">
    <source>
        <dbReference type="ARBA" id="ARBA00022840"/>
    </source>
</evidence>
<keyword evidence="5 7" id="KW-1133">Transmembrane helix</keyword>
<feature type="transmembrane region" description="Helical" evidence="7">
    <location>
        <begin position="794"/>
        <end position="816"/>
    </location>
</feature>
<dbReference type="SUPFAM" id="SSF52540">
    <property type="entry name" value="P-loop containing nucleoside triphosphate hydrolases"/>
    <property type="match status" value="2"/>
</dbReference>
<feature type="domain" description="ABC transmembrane type-2" evidence="9">
    <location>
        <begin position="674"/>
        <end position="908"/>
    </location>
</feature>
<dbReference type="CDD" id="cd03230">
    <property type="entry name" value="ABC_DR_subfamily_A"/>
    <property type="match status" value="2"/>
</dbReference>
<gene>
    <name evidence="10" type="ORF">SAMN02745148_02032</name>
</gene>
<dbReference type="InterPro" id="IPR003593">
    <property type="entry name" value="AAA+_ATPase"/>
</dbReference>
<feature type="transmembrane region" description="Helical" evidence="7">
    <location>
        <begin position="884"/>
        <end position="905"/>
    </location>
</feature>
<dbReference type="InterPro" id="IPR003439">
    <property type="entry name" value="ABC_transporter-like_ATP-bd"/>
</dbReference>
<evidence type="ECO:0000259" key="8">
    <source>
        <dbReference type="PROSITE" id="PS50893"/>
    </source>
</evidence>
<dbReference type="Pfam" id="PF00005">
    <property type="entry name" value="ABC_tran"/>
    <property type="match status" value="2"/>
</dbReference>
<evidence type="ECO:0000256" key="1">
    <source>
        <dbReference type="ARBA" id="ARBA00004141"/>
    </source>
</evidence>
<dbReference type="Gene3D" id="3.40.50.300">
    <property type="entry name" value="P-loop containing nucleotide triphosphate hydrolases"/>
    <property type="match status" value="2"/>
</dbReference>
<dbReference type="GO" id="GO:0005524">
    <property type="term" value="F:ATP binding"/>
    <property type="evidence" value="ECO:0007669"/>
    <property type="project" value="UniProtKB-KW"/>
</dbReference>
<dbReference type="InterPro" id="IPR047651">
    <property type="entry name" value="ABC2_perm_RbbA"/>
</dbReference>
<dbReference type="InterPro" id="IPR017871">
    <property type="entry name" value="ABC_transporter-like_CS"/>
</dbReference>
<evidence type="ECO:0000259" key="9">
    <source>
        <dbReference type="PROSITE" id="PS51012"/>
    </source>
</evidence>
<dbReference type="NCBIfam" id="NF033858">
    <property type="entry name" value="ABC2_perm_RbbA"/>
    <property type="match status" value="1"/>
</dbReference>
<dbReference type="RefSeq" id="WP_072822398.1">
    <property type="nucleotide sequence ID" value="NZ_FQUJ01000008.1"/>
</dbReference>
<dbReference type="OrthoDB" id="9805029at2"/>
<keyword evidence="4" id="KW-0067">ATP-binding</keyword>
<dbReference type="PROSITE" id="PS00211">
    <property type="entry name" value="ABC_TRANSPORTER_1"/>
    <property type="match status" value="1"/>
</dbReference>
<dbReference type="GO" id="GO:0016020">
    <property type="term" value="C:membrane"/>
    <property type="evidence" value="ECO:0007669"/>
    <property type="project" value="UniProtKB-SubCell"/>
</dbReference>
<proteinExistence type="predicted"/>
<feature type="domain" description="ABC transporter" evidence="8">
    <location>
        <begin position="273"/>
        <end position="503"/>
    </location>
</feature>
<keyword evidence="11" id="KW-1185">Reference proteome</keyword>
<dbReference type="EMBL" id="FQUJ01000008">
    <property type="protein sequence ID" value="SHF20720.1"/>
    <property type="molecule type" value="Genomic_DNA"/>
</dbReference>
<feature type="transmembrane region" description="Helical" evidence="7">
    <location>
        <begin position="714"/>
        <end position="738"/>
    </location>
</feature>
<dbReference type="Gene3D" id="3.40.1710.10">
    <property type="entry name" value="abc type-2 transporter like domain"/>
    <property type="match status" value="1"/>
</dbReference>
<dbReference type="STRING" id="1121942.SAMN02745148_02032"/>
<dbReference type="AlphaFoldDB" id="A0A1M4ZRK5"/>
<dbReference type="PROSITE" id="PS50893">
    <property type="entry name" value="ABC_TRANSPORTER_2"/>
    <property type="match status" value="2"/>
</dbReference>
<keyword evidence="6 7" id="KW-0472">Membrane</keyword>
<evidence type="ECO:0000313" key="11">
    <source>
        <dbReference type="Proteomes" id="UP000184346"/>
    </source>
</evidence>
<keyword evidence="2 7" id="KW-0812">Transmembrane</keyword>
<protein>
    <submittedName>
        <fullName evidence="10">Ribosome-dependent ATPase</fullName>
    </submittedName>
</protein>
<evidence type="ECO:0000256" key="3">
    <source>
        <dbReference type="ARBA" id="ARBA00022741"/>
    </source>
</evidence>
<comment type="subcellular location">
    <subcellularLocation>
        <location evidence="1">Membrane</location>
        <topology evidence="1">Multi-pass membrane protein</topology>
    </subcellularLocation>
</comment>